<keyword evidence="5 7" id="KW-0949">S-adenosyl-L-methionine</keyword>
<evidence type="ECO:0000256" key="3">
    <source>
        <dbReference type="ARBA" id="ARBA00022603"/>
    </source>
</evidence>
<dbReference type="Pfam" id="PF02390">
    <property type="entry name" value="Methyltransf_4"/>
    <property type="match status" value="1"/>
</dbReference>
<feature type="binding site" evidence="7">
    <location>
        <position position="140"/>
    </location>
    <ligand>
        <name>substrate</name>
    </ligand>
</feature>
<keyword evidence="4 7" id="KW-0808">Transferase</keyword>
<comment type="pathway">
    <text evidence="7">tRNA modification; N(7)-methylguanine-tRNA biosynthesis.</text>
</comment>
<accession>A0A7Y0E0F0</accession>
<dbReference type="InterPro" id="IPR003358">
    <property type="entry name" value="tRNA_(Gua-N-7)_MeTrfase_Trmb"/>
</dbReference>
<dbReference type="UniPathway" id="UPA00989"/>
<organism evidence="8 9">
    <name type="scientific">Pacificispira spongiicola</name>
    <dbReference type="NCBI Taxonomy" id="2729598"/>
    <lineage>
        <taxon>Bacteria</taxon>
        <taxon>Pseudomonadati</taxon>
        <taxon>Pseudomonadota</taxon>
        <taxon>Alphaproteobacteria</taxon>
        <taxon>Rhodospirillales</taxon>
        <taxon>Rhodospirillaceae</taxon>
        <taxon>Pacificispira</taxon>
    </lineage>
</organism>
<dbReference type="AlphaFoldDB" id="A0A7Y0E0F0"/>
<feature type="binding site" evidence="7">
    <location>
        <position position="172"/>
    </location>
    <ligand>
        <name>substrate</name>
    </ligand>
</feature>
<feature type="binding site" evidence="7">
    <location>
        <position position="62"/>
    </location>
    <ligand>
        <name>S-adenosyl-L-methionine</name>
        <dbReference type="ChEBI" id="CHEBI:59789"/>
    </ligand>
</feature>
<comment type="similarity">
    <text evidence="7">Belongs to the class I-like SAM-binding methyltransferase superfamily. TrmB family.</text>
</comment>
<dbReference type="EMBL" id="JABBNT010000003">
    <property type="protein sequence ID" value="NMM44924.1"/>
    <property type="molecule type" value="Genomic_DNA"/>
</dbReference>
<reference evidence="8 9" key="1">
    <citation type="submission" date="2020-04" db="EMBL/GenBank/DDBJ databases">
        <title>Rhodospirillaceae bacterium KN72 isolated from deep sea.</title>
        <authorList>
            <person name="Zhang D.-C."/>
        </authorList>
    </citation>
    <scope>NUCLEOTIDE SEQUENCE [LARGE SCALE GENOMIC DNA]</scope>
    <source>
        <strain evidence="8 9">KN72</strain>
    </source>
</reference>
<comment type="caution">
    <text evidence="8">The sequence shown here is derived from an EMBL/GenBank/DDBJ whole genome shotgun (WGS) entry which is preliminary data.</text>
</comment>
<dbReference type="SUPFAM" id="SSF53335">
    <property type="entry name" value="S-adenosyl-L-methionine-dependent methyltransferases"/>
    <property type="match status" value="1"/>
</dbReference>
<feature type="binding site" evidence="7">
    <location>
        <begin position="210"/>
        <end position="213"/>
    </location>
    <ligand>
        <name>substrate</name>
    </ligand>
</feature>
<dbReference type="Proteomes" id="UP000539372">
    <property type="component" value="Unassembled WGS sequence"/>
</dbReference>
<feature type="binding site" evidence="7">
    <location>
        <position position="114"/>
    </location>
    <ligand>
        <name>S-adenosyl-L-methionine</name>
        <dbReference type="ChEBI" id="CHEBI:59789"/>
    </ligand>
</feature>
<dbReference type="RefSeq" id="WP_169625309.1">
    <property type="nucleotide sequence ID" value="NZ_JABBNT010000003.1"/>
</dbReference>
<name>A0A7Y0E0F0_9PROT</name>
<dbReference type="PROSITE" id="PS51625">
    <property type="entry name" value="SAM_MT_TRMB"/>
    <property type="match status" value="1"/>
</dbReference>
<evidence type="ECO:0000256" key="1">
    <source>
        <dbReference type="ARBA" id="ARBA00000142"/>
    </source>
</evidence>
<evidence type="ECO:0000256" key="4">
    <source>
        <dbReference type="ARBA" id="ARBA00022679"/>
    </source>
</evidence>
<feature type="binding site" evidence="7">
    <location>
        <position position="87"/>
    </location>
    <ligand>
        <name>S-adenosyl-L-methionine</name>
        <dbReference type="ChEBI" id="CHEBI:59789"/>
    </ligand>
</feature>
<evidence type="ECO:0000313" key="9">
    <source>
        <dbReference type="Proteomes" id="UP000539372"/>
    </source>
</evidence>
<evidence type="ECO:0000256" key="2">
    <source>
        <dbReference type="ARBA" id="ARBA00003015"/>
    </source>
</evidence>
<comment type="function">
    <text evidence="2 7">Catalyzes the formation of N(7)-methylguanine at position 46 (m7G46) in tRNA.</text>
</comment>
<dbReference type="GO" id="GO:0008176">
    <property type="term" value="F:tRNA (guanine(46)-N7)-methyltransferase activity"/>
    <property type="evidence" value="ECO:0007669"/>
    <property type="project" value="UniProtKB-UniRule"/>
</dbReference>
<evidence type="ECO:0000256" key="7">
    <source>
        <dbReference type="HAMAP-Rule" id="MF_01057"/>
    </source>
</evidence>
<keyword evidence="9" id="KW-1185">Reference proteome</keyword>
<dbReference type="InterPro" id="IPR055361">
    <property type="entry name" value="tRNA_methyltr_TrmB_bact"/>
</dbReference>
<evidence type="ECO:0000313" key="8">
    <source>
        <dbReference type="EMBL" id="NMM44924.1"/>
    </source>
</evidence>
<dbReference type="InterPro" id="IPR029063">
    <property type="entry name" value="SAM-dependent_MTases_sf"/>
</dbReference>
<sequence>MTGEKHDPNRPKFYGRRKGRALNRSMVAVVEDDLPRYAVDPAALPAEPTDMFDRPVRDLWLEIGFGSGEHLLGQAKANPDIGMIGCEPFINGVAKLVRDVTASGTDTIRILPDDARLLLDALPDACIGRAFVLFPDPWPKKRHNFRRFIGPENLPRLARVLRPGGTLRCATDHPDYLAWMLFYIRANPAFRWLAKGPSDWAVPPADHVRTRYETKALAGVPHYLDFLRV</sequence>
<dbReference type="Gene3D" id="3.40.50.150">
    <property type="entry name" value="Vaccinia Virus protein VP39"/>
    <property type="match status" value="1"/>
</dbReference>
<feature type="binding site" evidence="7">
    <location>
        <position position="136"/>
    </location>
    <ligand>
        <name>S-adenosyl-L-methionine</name>
        <dbReference type="ChEBI" id="CHEBI:59789"/>
    </ligand>
</feature>
<protein>
    <recommendedName>
        <fullName evidence="7">tRNA (guanine-N(7)-)-methyltransferase</fullName>
        <ecNumber evidence="7">2.1.1.33</ecNumber>
    </recommendedName>
    <alternativeName>
        <fullName evidence="7">tRNA (guanine(46)-N(7))-methyltransferase</fullName>
    </alternativeName>
    <alternativeName>
        <fullName evidence="7">tRNA(m7G46)-methyltransferase</fullName>
    </alternativeName>
</protein>
<keyword evidence="3 7" id="KW-0489">Methyltransferase</keyword>
<dbReference type="HAMAP" id="MF_01057">
    <property type="entry name" value="tRNA_methyltr_TrmB"/>
    <property type="match status" value="1"/>
</dbReference>
<comment type="catalytic activity">
    <reaction evidence="1 7">
        <text>guanosine(46) in tRNA + S-adenosyl-L-methionine = N(7)-methylguanosine(46) in tRNA + S-adenosyl-L-homocysteine</text>
        <dbReference type="Rhea" id="RHEA:42708"/>
        <dbReference type="Rhea" id="RHEA-COMP:10188"/>
        <dbReference type="Rhea" id="RHEA-COMP:10189"/>
        <dbReference type="ChEBI" id="CHEBI:57856"/>
        <dbReference type="ChEBI" id="CHEBI:59789"/>
        <dbReference type="ChEBI" id="CHEBI:74269"/>
        <dbReference type="ChEBI" id="CHEBI:74480"/>
        <dbReference type="EC" id="2.1.1.33"/>
    </reaction>
</comment>
<dbReference type="PANTHER" id="PTHR23417:SF14">
    <property type="entry name" value="PENTACOTRIPEPTIDE-REPEAT REGION OF PRORP DOMAIN-CONTAINING PROTEIN"/>
    <property type="match status" value="1"/>
</dbReference>
<comment type="caution">
    <text evidence="7">Lacks conserved residue(s) required for the propagation of feature annotation.</text>
</comment>
<keyword evidence="6 7" id="KW-0819">tRNA processing</keyword>
<dbReference type="PANTHER" id="PTHR23417">
    <property type="entry name" value="3-DEOXY-D-MANNO-OCTULOSONIC-ACID TRANSFERASE/TRNA GUANINE-N 7 - -METHYLTRANSFERASE"/>
    <property type="match status" value="1"/>
</dbReference>
<evidence type="ECO:0000256" key="6">
    <source>
        <dbReference type="ARBA" id="ARBA00022694"/>
    </source>
</evidence>
<gene>
    <name evidence="7 8" type="primary">trmB</name>
    <name evidence="8" type="ORF">HH303_10580</name>
</gene>
<proteinExistence type="inferred from homology"/>
<evidence type="ECO:0000256" key="5">
    <source>
        <dbReference type="ARBA" id="ARBA00022691"/>
    </source>
</evidence>
<dbReference type="GO" id="GO:0043527">
    <property type="term" value="C:tRNA methyltransferase complex"/>
    <property type="evidence" value="ECO:0007669"/>
    <property type="project" value="TreeGrafter"/>
</dbReference>
<dbReference type="EC" id="2.1.1.33" evidence="7"/>